<sequence length="145" mass="17012">MNNDYKKISLELAKKLYELGVRIESEWYWTKAQDWGMFQHFVLRDTAHSKYCVKRISAYDVAELGKILSSITNDDWENEEKQIGGLFPIFNNGIWGNDMIAFRCRFLTIPKIQSNNEAKARCKILIYLIEYGHIKIEDINNANNL</sequence>
<dbReference type="EMBL" id="LAZR01057842">
    <property type="protein sequence ID" value="KKK71195.1"/>
    <property type="molecule type" value="Genomic_DNA"/>
</dbReference>
<comment type="caution">
    <text evidence="1">The sequence shown here is derived from an EMBL/GenBank/DDBJ whole genome shotgun (WGS) entry which is preliminary data.</text>
</comment>
<gene>
    <name evidence="1" type="ORF">LCGC14_2916370</name>
</gene>
<reference evidence="1" key="1">
    <citation type="journal article" date="2015" name="Nature">
        <title>Complex archaea that bridge the gap between prokaryotes and eukaryotes.</title>
        <authorList>
            <person name="Spang A."/>
            <person name="Saw J.H."/>
            <person name="Jorgensen S.L."/>
            <person name="Zaremba-Niedzwiedzka K."/>
            <person name="Martijn J."/>
            <person name="Lind A.E."/>
            <person name="van Eijk R."/>
            <person name="Schleper C."/>
            <person name="Guy L."/>
            <person name="Ettema T.J."/>
        </authorList>
    </citation>
    <scope>NUCLEOTIDE SEQUENCE</scope>
</reference>
<evidence type="ECO:0000313" key="1">
    <source>
        <dbReference type="EMBL" id="KKK71195.1"/>
    </source>
</evidence>
<name>A0A0F8YBY2_9ZZZZ</name>
<accession>A0A0F8YBY2</accession>
<protein>
    <submittedName>
        <fullName evidence="1">Uncharacterized protein</fullName>
    </submittedName>
</protein>
<organism evidence="1">
    <name type="scientific">marine sediment metagenome</name>
    <dbReference type="NCBI Taxonomy" id="412755"/>
    <lineage>
        <taxon>unclassified sequences</taxon>
        <taxon>metagenomes</taxon>
        <taxon>ecological metagenomes</taxon>
    </lineage>
</organism>
<proteinExistence type="predicted"/>
<dbReference type="AlphaFoldDB" id="A0A0F8YBY2"/>